<feature type="binding site" evidence="8">
    <location>
        <position position="31"/>
    </location>
    <ligand>
        <name>[4Fe-4S] cluster</name>
        <dbReference type="ChEBI" id="CHEBI:49883"/>
        <note>4Fe-4S-S-AdoMet</note>
    </ligand>
</feature>
<dbReference type="PIRSF" id="PIRSF000370">
    <property type="entry name" value="QueE"/>
    <property type="match status" value="1"/>
</dbReference>
<evidence type="ECO:0000256" key="2">
    <source>
        <dbReference type="ARBA" id="ARBA00022691"/>
    </source>
</evidence>
<feature type="binding site" evidence="8">
    <location>
        <position position="35"/>
    </location>
    <ligand>
        <name>[4Fe-4S] cluster</name>
        <dbReference type="ChEBI" id="CHEBI:49883"/>
        <note>4Fe-4S-S-AdoMet</note>
    </ligand>
</feature>
<keyword evidence="11" id="KW-1185">Reference proteome</keyword>
<feature type="binding site" evidence="8">
    <location>
        <position position="40"/>
    </location>
    <ligand>
        <name>Mg(2+)</name>
        <dbReference type="ChEBI" id="CHEBI:18420"/>
    </ligand>
</feature>
<comment type="function">
    <text evidence="8">Catalyzes the complex heterocyclic radical-mediated conversion of 6-carboxy-5,6,7,8-tetrahydropterin (CPH4) to 7-carboxy-7-deazaguanine (CDG), a step common to the biosynthetic pathways of all 7-deazapurine-containing compounds.</text>
</comment>
<evidence type="ECO:0000259" key="9">
    <source>
        <dbReference type="PROSITE" id="PS51918"/>
    </source>
</evidence>
<feature type="binding site" evidence="8">
    <location>
        <begin position="12"/>
        <end position="14"/>
    </location>
    <ligand>
        <name>substrate</name>
    </ligand>
</feature>
<dbReference type="NCBIfam" id="TIGR03963">
    <property type="entry name" value="rSAM_QueE_Clost"/>
    <property type="match status" value="1"/>
</dbReference>
<dbReference type="InterPro" id="IPR007197">
    <property type="entry name" value="rSAM"/>
</dbReference>
<evidence type="ECO:0000256" key="5">
    <source>
        <dbReference type="ARBA" id="ARBA00023004"/>
    </source>
</evidence>
<comment type="pathway">
    <text evidence="8">Purine metabolism; 7-cyano-7-deazaguanine biosynthesis.</text>
</comment>
<dbReference type="InterPro" id="IPR013785">
    <property type="entry name" value="Aldolase_TIM"/>
</dbReference>
<dbReference type="SUPFAM" id="SSF102114">
    <property type="entry name" value="Radical SAM enzymes"/>
    <property type="match status" value="1"/>
</dbReference>
<keyword evidence="1 8" id="KW-0004">4Fe-4S</keyword>
<dbReference type="SFLD" id="SFLDS00029">
    <property type="entry name" value="Radical_SAM"/>
    <property type="match status" value="1"/>
</dbReference>
<evidence type="ECO:0000256" key="4">
    <source>
        <dbReference type="ARBA" id="ARBA00022842"/>
    </source>
</evidence>
<keyword evidence="8" id="KW-0671">Queuosine biosynthesis</keyword>
<feature type="binding site" evidence="8">
    <location>
        <position position="27"/>
    </location>
    <ligand>
        <name>substrate</name>
    </ligand>
</feature>
<dbReference type="PANTHER" id="PTHR42836:SF1">
    <property type="entry name" value="7-CARBOXY-7-DEAZAGUANINE SYNTHASE"/>
    <property type="match status" value="1"/>
</dbReference>
<keyword evidence="2 8" id="KW-0949">S-adenosyl-L-methionine</keyword>
<dbReference type="PANTHER" id="PTHR42836">
    <property type="entry name" value="7-CARBOXY-7-DEAZAGUANINE SYNTHASE"/>
    <property type="match status" value="1"/>
</dbReference>
<evidence type="ECO:0000256" key="8">
    <source>
        <dbReference type="HAMAP-Rule" id="MF_00917"/>
    </source>
</evidence>
<keyword evidence="5 8" id="KW-0408">Iron</keyword>
<dbReference type="EMBL" id="BAAACG010000019">
    <property type="protein sequence ID" value="GAA0746864.1"/>
    <property type="molecule type" value="Genomic_DNA"/>
</dbReference>
<keyword evidence="7 8" id="KW-0456">Lyase</keyword>
<dbReference type="HAMAP" id="MF_00917">
    <property type="entry name" value="QueE"/>
    <property type="match status" value="1"/>
</dbReference>
<evidence type="ECO:0000256" key="6">
    <source>
        <dbReference type="ARBA" id="ARBA00023014"/>
    </source>
</evidence>
<evidence type="ECO:0000313" key="11">
    <source>
        <dbReference type="Proteomes" id="UP001501510"/>
    </source>
</evidence>
<evidence type="ECO:0000256" key="3">
    <source>
        <dbReference type="ARBA" id="ARBA00022723"/>
    </source>
</evidence>
<accession>A0ABN1JUF1</accession>
<feature type="domain" description="Radical SAM core" evidence="9">
    <location>
        <begin position="18"/>
        <end position="221"/>
    </location>
</feature>
<comment type="caution">
    <text evidence="10">The sequence shown here is derived from an EMBL/GenBank/DDBJ whole genome shotgun (WGS) entry which is preliminary data.</text>
</comment>
<keyword evidence="3 8" id="KW-0479">Metal-binding</keyword>
<keyword evidence="4 8" id="KW-0460">Magnesium</keyword>
<name>A0ABN1JUF1_9CLOT</name>
<proteinExistence type="inferred from homology"/>
<feature type="binding site" evidence="8">
    <location>
        <position position="73"/>
    </location>
    <ligand>
        <name>substrate</name>
    </ligand>
</feature>
<dbReference type="Gene3D" id="3.20.20.70">
    <property type="entry name" value="Aldolase class I"/>
    <property type="match status" value="1"/>
</dbReference>
<dbReference type="PROSITE" id="PS51918">
    <property type="entry name" value="RADICAL_SAM"/>
    <property type="match status" value="1"/>
</dbReference>
<dbReference type="Pfam" id="PF04055">
    <property type="entry name" value="Radical_SAM"/>
    <property type="match status" value="1"/>
</dbReference>
<feature type="binding site" evidence="8">
    <location>
        <position position="75"/>
    </location>
    <ligand>
        <name>S-adenosyl-L-methionine</name>
        <dbReference type="ChEBI" id="CHEBI:59789"/>
    </ligand>
</feature>
<evidence type="ECO:0000256" key="7">
    <source>
        <dbReference type="ARBA" id="ARBA00023239"/>
    </source>
</evidence>
<dbReference type="SFLD" id="SFLDG01067">
    <property type="entry name" value="SPASM/twitch_domain_containing"/>
    <property type="match status" value="1"/>
</dbReference>
<comment type="subunit">
    <text evidence="8">Homodimer.</text>
</comment>
<sequence>MNFKVVEKFVSINGEGNLSGELAVFIRFKGCNLDCSYCDTKWANDKSAEYEVMTSNQIYDFIKETKVKNVTLTGGEPLLQKGIDDLLKLLSSDENLSLEIETNGSVNLKEFKSIKDSIKFTMDYKLPSSNMEDKMDLSNFDYLNRNDVVKFVVGSIEDLDKTKKIIDKYNLTFKTNVYISPVFEKIELNKIVDYMKDNNMNKVKFQIQIHKIIWSKDKRGV</sequence>
<comment type="catalytic activity">
    <reaction evidence="8">
        <text>6-carboxy-5,6,7,8-tetrahydropterin + H(+) = 7-carboxy-7-carbaguanine + NH4(+)</text>
        <dbReference type="Rhea" id="RHEA:27974"/>
        <dbReference type="ChEBI" id="CHEBI:15378"/>
        <dbReference type="ChEBI" id="CHEBI:28938"/>
        <dbReference type="ChEBI" id="CHEBI:61032"/>
        <dbReference type="ChEBI" id="CHEBI:61036"/>
        <dbReference type="EC" id="4.3.99.3"/>
    </reaction>
</comment>
<protein>
    <recommendedName>
        <fullName evidence="8">7-carboxy-7-deazaguanine synthase</fullName>
        <shortName evidence="8">CDG synthase</shortName>
        <ecNumber evidence="8">4.3.99.3</ecNumber>
    </recommendedName>
    <alternativeName>
        <fullName evidence="8">Queuosine biosynthesis protein QueE</fullName>
    </alternativeName>
</protein>
<dbReference type="InterPro" id="IPR023868">
    <property type="entry name" value="7-CO-7-deazaGua_synth_put_Clo"/>
</dbReference>
<dbReference type="InterPro" id="IPR024924">
    <property type="entry name" value="7-CO-7-deazaguanine_synth-like"/>
</dbReference>
<comment type="cofactor">
    <cofactor evidence="8">
        <name>[4Fe-4S] cluster</name>
        <dbReference type="ChEBI" id="CHEBI:49883"/>
    </cofactor>
    <text evidence="8">Binds 1 [4Fe-4S] cluster. The cluster is coordinated with 3 cysteines and an exchangeable S-adenosyl-L-methionine.</text>
</comment>
<evidence type="ECO:0000313" key="10">
    <source>
        <dbReference type="EMBL" id="GAA0746864.1"/>
    </source>
</evidence>
<comment type="caution">
    <text evidence="8">Lacks conserved residue(s) required for the propagation of feature annotation.</text>
</comment>
<comment type="similarity">
    <text evidence="8">Belongs to the radical SAM superfamily. 7-carboxy-7-deazaguanine synthase family.</text>
</comment>
<feature type="binding site" evidence="8">
    <location>
        <begin position="37"/>
        <end position="39"/>
    </location>
    <ligand>
        <name>S-adenosyl-L-methionine</name>
        <dbReference type="ChEBI" id="CHEBI:59789"/>
    </ligand>
</feature>
<organism evidence="10 11">
    <name type="scientific">Clostridium oceanicum</name>
    <dbReference type="NCBI Taxonomy" id="1543"/>
    <lineage>
        <taxon>Bacteria</taxon>
        <taxon>Bacillati</taxon>
        <taxon>Bacillota</taxon>
        <taxon>Clostridia</taxon>
        <taxon>Eubacteriales</taxon>
        <taxon>Clostridiaceae</taxon>
        <taxon>Clostridium</taxon>
    </lineage>
</organism>
<gene>
    <name evidence="8 10" type="primary">queE</name>
    <name evidence="10" type="ORF">GCM10008906_35060</name>
</gene>
<dbReference type="RefSeq" id="WP_343763806.1">
    <property type="nucleotide sequence ID" value="NZ_BAAACG010000019.1"/>
</dbReference>
<reference evidence="10 11" key="1">
    <citation type="journal article" date="2019" name="Int. J. Syst. Evol. Microbiol.">
        <title>The Global Catalogue of Microorganisms (GCM) 10K type strain sequencing project: providing services to taxonomists for standard genome sequencing and annotation.</title>
        <authorList>
            <consortium name="The Broad Institute Genomics Platform"/>
            <consortium name="The Broad Institute Genome Sequencing Center for Infectious Disease"/>
            <person name="Wu L."/>
            <person name="Ma J."/>
        </authorList>
    </citation>
    <scope>NUCLEOTIDE SEQUENCE [LARGE SCALE GENOMIC DNA]</scope>
    <source>
        <strain evidence="10 11">JCM 1407</strain>
    </source>
</reference>
<comment type="cofactor">
    <cofactor evidence="8">
        <name>Mg(2+)</name>
        <dbReference type="ChEBI" id="CHEBI:18420"/>
    </cofactor>
</comment>
<dbReference type="CDD" id="cd01335">
    <property type="entry name" value="Radical_SAM"/>
    <property type="match status" value="1"/>
</dbReference>
<dbReference type="EC" id="4.3.99.3" evidence="8"/>
<dbReference type="Proteomes" id="UP001501510">
    <property type="component" value="Unassembled WGS sequence"/>
</dbReference>
<comment type="cofactor">
    <cofactor evidence="8">
        <name>S-adenosyl-L-methionine</name>
        <dbReference type="ChEBI" id="CHEBI:59789"/>
    </cofactor>
    <text evidence="8">Binds 1 S-adenosyl-L-methionine per subunit.</text>
</comment>
<feature type="binding site" evidence="8">
    <location>
        <position position="38"/>
    </location>
    <ligand>
        <name>[4Fe-4S] cluster</name>
        <dbReference type="ChEBI" id="CHEBI:49883"/>
        <note>4Fe-4S-S-AdoMet</note>
    </ligand>
</feature>
<dbReference type="InterPro" id="IPR058240">
    <property type="entry name" value="rSAM_sf"/>
</dbReference>
<keyword evidence="6 8" id="KW-0411">Iron-sulfur</keyword>
<evidence type="ECO:0000256" key="1">
    <source>
        <dbReference type="ARBA" id="ARBA00022485"/>
    </source>
</evidence>